<dbReference type="EMBL" id="CACSHJ010000096">
    <property type="protein sequence ID" value="CAA0405472.1"/>
    <property type="molecule type" value="Genomic_DNA"/>
</dbReference>
<gene>
    <name evidence="2" type="ORF">C24_LOCUS23520</name>
</gene>
<keyword evidence="1" id="KW-0175">Coiled coil</keyword>
<organism evidence="2 3">
    <name type="scientific">Arabidopsis thaliana</name>
    <name type="common">Mouse-ear cress</name>
    <dbReference type="NCBI Taxonomy" id="3702"/>
    <lineage>
        <taxon>Eukaryota</taxon>
        <taxon>Viridiplantae</taxon>
        <taxon>Streptophyta</taxon>
        <taxon>Embryophyta</taxon>
        <taxon>Tracheophyta</taxon>
        <taxon>Spermatophyta</taxon>
        <taxon>Magnoliopsida</taxon>
        <taxon>eudicotyledons</taxon>
        <taxon>Gunneridae</taxon>
        <taxon>Pentapetalae</taxon>
        <taxon>rosids</taxon>
        <taxon>malvids</taxon>
        <taxon>Brassicales</taxon>
        <taxon>Brassicaceae</taxon>
        <taxon>Camelineae</taxon>
        <taxon>Arabidopsis</taxon>
    </lineage>
</organism>
<feature type="coiled-coil region" evidence="1">
    <location>
        <begin position="10"/>
        <end position="37"/>
    </location>
</feature>
<accession>A0A5S9YAG3</accession>
<evidence type="ECO:0000313" key="3">
    <source>
        <dbReference type="Proteomes" id="UP000434276"/>
    </source>
</evidence>
<evidence type="ECO:0000256" key="1">
    <source>
        <dbReference type="SAM" id="Coils"/>
    </source>
</evidence>
<proteinExistence type="predicted"/>
<evidence type="ECO:0000313" key="2">
    <source>
        <dbReference type="EMBL" id="CAA0405472.1"/>
    </source>
</evidence>
<sequence>MELIQGAIRFIQMEKARTDLESDIKEYERNLLLLDQTYEDDFSEEEERFKLEPNLKDKKERLAALPTSSFYPSTSQNSAKLITYLPCDKFDYFS</sequence>
<dbReference type="AlphaFoldDB" id="A0A5S9YAG3"/>
<dbReference type="Proteomes" id="UP000434276">
    <property type="component" value="Unassembled WGS sequence"/>
</dbReference>
<name>A0A5S9YAG3_ARATH</name>
<protein>
    <submittedName>
        <fullName evidence="2">Uncharacterized protein</fullName>
    </submittedName>
</protein>
<reference evidence="2 3" key="1">
    <citation type="submission" date="2019-12" db="EMBL/GenBank/DDBJ databases">
        <authorList>
            <person name="Jiao W.-B."/>
            <person name="Schneeberger K."/>
        </authorList>
    </citation>
    <scope>NUCLEOTIDE SEQUENCE [LARGE SCALE GENOMIC DNA]</scope>
    <source>
        <strain evidence="3">cv. C24</strain>
    </source>
</reference>